<name>A0A7W5V093_9ACTN</name>
<dbReference type="PANTHER" id="PTHR30290">
    <property type="entry name" value="PERIPLASMIC BINDING COMPONENT OF ABC TRANSPORTER"/>
    <property type="match status" value="1"/>
</dbReference>
<evidence type="ECO:0000256" key="1">
    <source>
        <dbReference type="SAM" id="SignalP"/>
    </source>
</evidence>
<dbReference type="GO" id="GO:0042597">
    <property type="term" value="C:periplasmic space"/>
    <property type="evidence" value="ECO:0007669"/>
    <property type="project" value="UniProtKB-ARBA"/>
</dbReference>
<dbReference type="PIRSF" id="PIRSF002741">
    <property type="entry name" value="MppA"/>
    <property type="match status" value="1"/>
</dbReference>
<evidence type="ECO:0000313" key="4">
    <source>
        <dbReference type="Proteomes" id="UP000579945"/>
    </source>
</evidence>
<dbReference type="Gene3D" id="3.10.105.10">
    <property type="entry name" value="Dipeptide-binding Protein, Domain 3"/>
    <property type="match status" value="1"/>
</dbReference>
<dbReference type="InterPro" id="IPR039424">
    <property type="entry name" value="SBP_5"/>
</dbReference>
<accession>A0A7W5V093</accession>
<dbReference type="InterPro" id="IPR030678">
    <property type="entry name" value="Peptide/Ni-bd"/>
</dbReference>
<gene>
    <name evidence="3" type="ORF">FHR33_002189</name>
</gene>
<feature type="chain" id="PRO_5038883904" evidence="1">
    <location>
        <begin position="23"/>
        <end position="504"/>
    </location>
</feature>
<evidence type="ECO:0000313" key="3">
    <source>
        <dbReference type="EMBL" id="MBB3726329.1"/>
    </source>
</evidence>
<comment type="caution">
    <text evidence="3">The sequence shown here is derived from an EMBL/GenBank/DDBJ whole genome shotgun (WGS) entry which is preliminary data.</text>
</comment>
<dbReference type="InterPro" id="IPR000914">
    <property type="entry name" value="SBP_5_dom"/>
</dbReference>
<dbReference type="PANTHER" id="PTHR30290:SF65">
    <property type="entry name" value="MONOACYL PHOSPHATIDYLINOSITOL TETRAMANNOSIDE-BINDING PROTEIN LPQW-RELATED"/>
    <property type="match status" value="1"/>
</dbReference>
<sequence>MSIDVKRPFLAVALLASLAACGAQEPVAQARLRVVTPYSVKSLDPIKQGFWASEWGYGELLMRPTERGTVEPWLLASLSRQGESAWTLTLRQGVRFQSGRTLDAVALKELMEAHLARNPAVRSALEGAKVAVTGPLAVRLETAEPVANLPSLLADESMFSVFDVASGTFTGPFEVKSLDSRKLVLARDPGYWGGKVRLDGVEVRFVPDGQARTLAVRSGEADLAFYPPTDALRTLKGDARVSIREAALATGQLRGFLNVRKAPLDDSRVRRALSLAVDRKELAETVMDGFYRTPSGVYPEALPYSVKNLRTELPAAERLLEEAGWRRGADGTRARDGRPLAITINAYSPQPDTKPLAVAMQAQLAKAGFLVKVAEVPENYAAMRSADGWDVGLSFDGSLSYGFDPVAPLAQMMRTKGPRNLGGIADPGLDQVIDGLAGAFEPAERDRLLREAQRVAVEEQAYHLIVVDRVPRVVAGPRYRDYRPSSVLLHLDASTAPCGDSCGS</sequence>
<dbReference type="PROSITE" id="PS51257">
    <property type="entry name" value="PROKAR_LIPOPROTEIN"/>
    <property type="match status" value="1"/>
</dbReference>
<dbReference type="SUPFAM" id="SSF53850">
    <property type="entry name" value="Periplasmic binding protein-like II"/>
    <property type="match status" value="1"/>
</dbReference>
<dbReference type="Pfam" id="PF00496">
    <property type="entry name" value="SBP_bac_5"/>
    <property type="match status" value="1"/>
</dbReference>
<dbReference type="AlphaFoldDB" id="A0A7W5V093"/>
<dbReference type="Proteomes" id="UP000579945">
    <property type="component" value="Unassembled WGS sequence"/>
</dbReference>
<keyword evidence="4" id="KW-1185">Reference proteome</keyword>
<dbReference type="GeneID" id="95388698"/>
<dbReference type="GO" id="GO:0015833">
    <property type="term" value="P:peptide transport"/>
    <property type="evidence" value="ECO:0007669"/>
    <property type="project" value="TreeGrafter"/>
</dbReference>
<protein>
    <submittedName>
        <fullName evidence="3">Peptide/nickel transport system substrate-binding protein</fullName>
    </submittedName>
</protein>
<feature type="signal peptide" evidence="1">
    <location>
        <begin position="1"/>
        <end position="22"/>
    </location>
</feature>
<dbReference type="EMBL" id="JACIBV010000001">
    <property type="protein sequence ID" value="MBB3726329.1"/>
    <property type="molecule type" value="Genomic_DNA"/>
</dbReference>
<keyword evidence="1" id="KW-0732">Signal</keyword>
<dbReference type="GO" id="GO:0043190">
    <property type="term" value="C:ATP-binding cassette (ABC) transporter complex"/>
    <property type="evidence" value="ECO:0007669"/>
    <property type="project" value="InterPro"/>
</dbReference>
<proteinExistence type="predicted"/>
<evidence type="ECO:0000259" key="2">
    <source>
        <dbReference type="Pfam" id="PF00496"/>
    </source>
</evidence>
<dbReference type="RefSeq" id="WP_183645797.1">
    <property type="nucleotide sequence ID" value="NZ_BAAAXX010000060.1"/>
</dbReference>
<reference evidence="3 4" key="1">
    <citation type="submission" date="2020-08" db="EMBL/GenBank/DDBJ databases">
        <title>Sequencing the genomes of 1000 actinobacteria strains.</title>
        <authorList>
            <person name="Klenk H.-P."/>
        </authorList>
    </citation>
    <scope>NUCLEOTIDE SEQUENCE [LARGE SCALE GENOMIC DNA]</scope>
    <source>
        <strain evidence="3 4">DSM 44320</strain>
    </source>
</reference>
<dbReference type="GO" id="GO:1904680">
    <property type="term" value="F:peptide transmembrane transporter activity"/>
    <property type="evidence" value="ECO:0007669"/>
    <property type="project" value="TreeGrafter"/>
</dbReference>
<feature type="domain" description="Solute-binding protein family 5" evidence="2">
    <location>
        <begin position="69"/>
        <end position="414"/>
    </location>
</feature>
<dbReference type="Gene3D" id="3.40.190.10">
    <property type="entry name" value="Periplasmic binding protein-like II"/>
    <property type="match status" value="1"/>
</dbReference>
<organism evidence="3 4">
    <name type="scientific">Nonomuraea dietziae</name>
    <dbReference type="NCBI Taxonomy" id="65515"/>
    <lineage>
        <taxon>Bacteria</taxon>
        <taxon>Bacillati</taxon>
        <taxon>Actinomycetota</taxon>
        <taxon>Actinomycetes</taxon>
        <taxon>Streptosporangiales</taxon>
        <taxon>Streptosporangiaceae</taxon>
        <taxon>Nonomuraea</taxon>
    </lineage>
</organism>